<feature type="domain" description="PRONE" evidence="3">
    <location>
        <begin position="1"/>
        <end position="249"/>
    </location>
</feature>
<evidence type="ECO:0000313" key="4">
    <source>
        <dbReference type="EMBL" id="KAK8595594.1"/>
    </source>
</evidence>
<protein>
    <recommendedName>
        <fullName evidence="3">PRONE domain-containing protein</fullName>
    </recommendedName>
</protein>
<evidence type="ECO:0000256" key="2">
    <source>
        <dbReference type="PROSITE-ProRule" id="PRU00663"/>
    </source>
</evidence>
<sequence>MLRTTTRKCTIRTSASFKGTKTSTATAAATGGIDIKNAKNRSTSVQQNVEQFEEMHAGYGHETTSRPARLWTTLDKKKSFGMCPKMIPKGRKVAKGKTNGGIRLLRFPKMGCRKCNDDGCNPESYTGSLPKVKRRNQCRNVTRIGYRKPNRAATDFAPSCLMQNGRESIGYSIYNKDPRKQGTITIKSIFLIFSPVGILNLINFFQQDVGLAILESYSRVLESLAFSVMSRIEDVLHADSLTRASSPAPSEMSNVDAVLLRYRNSRNQVM</sequence>
<dbReference type="EMBL" id="JBBPBM010000002">
    <property type="protein sequence ID" value="KAK8595594.1"/>
    <property type="molecule type" value="Genomic_DNA"/>
</dbReference>
<gene>
    <name evidence="4" type="ORF">V6N12_064112</name>
</gene>
<organism evidence="4 5">
    <name type="scientific">Hibiscus sabdariffa</name>
    <name type="common">roselle</name>
    <dbReference type="NCBI Taxonomy" id="183260"/>
    <lineage>
        <taxon>Eukaryota</taxon>
        <taxon>Viridiplantae</taxon>
        <taxon>Streptophyta</taxon>
        <taxon>Embryophyta</taxon>
        <taxon>Tracheophyta</taxon>
        <taxon>Spermatophyta</taxon>
        <taxon>Magnoliopsida</taxon>
        <taxon>eudicotyledons</taxon>
        <taxon>Gunneridae</taxon>
        <taxon>Pentapetalae</taxon>
        <taxon>rosids</taxon>
        <taxon>malvids</taxon>
        <taxon>Malvales</taxon>
        <taxon>Malvaceae</taxon>
        <taxon>Malvoideae</taxon>
        <taxon>Hibiscus</taxon>
    </lineage>
</organism>
<reference evidence="4 5" key="1">
    <citation type="journal article" date="2024" name="G3 (Bethesda)">
        <title>Genome assembly of Hibiscus sabdariffa L. provides insights into metabolisms of medicinal natural products.</title>
        <authorList>
            <person name="Kim T."/>
        </authorList>
    </citation>
    <scope>NUCLEOTIDE SEQUENCE [LARGE SCALE GENOMIC DNA]</scope>
    <source>
        <strain evidence="4">TK-2024</strain>
        <tissue evidence="4">Old leaves</tissue>
    </source>
</reference>
<dbReference type="InterPro" id="IPR038937">
    <property type="entry name" value="RopGEF"/>
</dbReference>
<dbReference type="PROSITE" id="PS51334">
    <property type="entry name" value="PRONE"/>
    <property type="match status" value="1"/>
</dbReference>
<dbReference type="Pfam" id="PF03759">
    <property type="entry name" value="PRONE"/>
    <property type="match status" value="1"/>
</dbReference>
<evidence type="ECO:0000313" key="5">
    <source>
        <dbReference type="Proteomes" id="UP001472677"/>
    </source>
</evidence>
<dbReference type="InterPro" id="IPR005512">
    <property type="entry name" value="PRONE_dom"/>
</dbReference>
<dbReference type="Gene3D" id="1.20.58.2010">
    <property type="entry name" value="PRONE domain, subdomain 1"/>
    <property type="match status" value="1"/>
</dbReference>
<evidence type="ECO:0000259" key="3">
    <source>
        <dbReference type="PROSITE" id="PS51334"/>
    </source>
</evidence>
<keyword evidence="5" id="KW-1185">Reference proteome</keyword>
<evidence type="ECO:0000256" key="1">
    <source>
        <dbReference type="ARBA" id="ARBA00022658"/>
    </source>
</evidence>
<comment type="caution">
    <text evidence="4">The sequence shown here is derived from an EMBL/GenBank/DDBJ whole genome shotgun (WGS) entry which is preliminary data.</text>
</comment>
<dbReference type="PANTHER" id="PTHR33101:SF65">
    <property type="entry name" value="ROP GUANINE NUCLEOTIDE EXCHANGE FACTOR 10"/>
    <property type="match status" value="1"/>
</dbReference>
<proteinExistence type="predicted"/>
<accession>A0ABR2G5S9</accession>
<keyword evidence="1 2" id="KW-0344">Guanine-nucleotide releasing factor</keyword>
<dbReference type="PANTHER" id="PTHR33101">
    <property type="entry name" value="ROP GUANINE NUCLEOTIDE EXCHANGE FACTOR 1"/>
    <property type="match status" value="1"/>
</dbReference>
<dbReference type="Proteomes" id="UP001472677">
    <property type="component" value="Unassembled WGS sequence"/>
</dbReference>
<name>A0ABR2G5S9_9ROSI</name>